<dbReference type="CDD" id="cd07377">
    <property type="entry name" value="WHTH_GntR"/>
    <property type="match status" value="1"/>
</dbReference>
<gene>
    <name evidence="5" type="ORF">ACFFTR_01905</name>
</gene>
<organism evidence="5 6">
    <name type="scientific">Dactylosporangium vinaceum</name>
    <dbReference type="NCBI Taxonomy" id="53362"/>
    <lineage>
        <taxon>Bacteria</taxon>
        <taxon>Bacillati</taxon>
        <taxon>Actinomycetota</taxon>
        <taxon>Actinomycetes</taxon>
        <taxon>Micromonosporales</taxon>
        <taxon>Micromonosporaceae</taxon>
        <taxon>Dactylosporangium</taxon>
    </lineage>
</organism>
<proteinExistence type="predicted"/>
<keyword evidence="3" id="KW-0804">Transcription</keyword>
<dbReference type="RefSeq" id="WP_223097470.1">
    <property type="nucleotide sequence ID" value="NZ_CP061913.1"/>
</dbReference>
<protein>
    <submittedName>
        <fullName evidence="5">GntR family transcriptional regulator</fullName>
    </submittedName>
</protein>
<dbReference type="PANTHER" id="PTHR44846">
    <property type="entry name" value="MANNOSYL-D-GLYCERATE TRANSPORT/METABOLISM SYSTEM REPRESSOR MNGR-RELATED"/>
    <property type="match status" value="1"/>
</dbReference>
<evidence type="ECO:0000256" key="3">
    <source>
        <dbReference type="ARBA" id="ARBA00023163"/>
    </source>
</evidence>
<dbReference type="InterPro" id="IPR036390">
    <property type="entry name" value="WH_DNA-bd_sf"/>
</dbReference>
<dbReference type="InterPro" id="IPR050679">
    <property type="entry name" value="Bact_HTH_transcr_reg"/>
</dbReference>
<dbReference type="EMBL" id="JBHMCA010000007">
    <property type="protein sequence ID" value="MFB9441840.1"/>
    <property type="molecule type" value="Genomic_DNA"/>
</dbReference>
<dbReference type="InterPro" id="IPR036388">
    <property type="entry name" value="WH-like_DNA-bd_sf"/>
</dbReference>
<evidence type="ECO:0000313" key="5">
    <source>
        <dbReference type="EMBL" id="MFB9441840.1"/>
    </source>
</evidence>
<evidence type="ECO:0000313" key="6">
    <source>
        <dbReference type="Proteomes" id="UP001589608"/>
    </source>
</evidence>
<evidence type="ECO:0000256" key="2">
    <source>
        <dbReference type="ARBA" id="ARBA00023125"/>
    </source>
</evidence>
<dbReference type="PRINTS" id="PR00035">
    <property type="entry name" value="HTHGNTR"/>
</dbReference>
<accession>A0ABV5LZ60</accession>
<evidence type="ECO:0000259" key="4">
    <source>
        <dbReference type="PROSITE" id="PS50949"/>
    </source>
</evidence>
<feature type="domain" description="HTH gntR-type" evidence="4">
    <location>
        <begin position="6"/>
        <end position="74"/>
    </location>
</feature>
<keyword evidence="1" id="KW-0805">Transcription regulation</keyword>
<name>A0ABV5LZ60_9ACTN</name>
<reference evidence="5 6" key="1">
    <citation type="submission" date="2024-09" db="EMBL/GenBank/DDBJ databases">
        <authorList>
            <person name="Sun Q."/>
            <person name="Mori K."/>
        </authorList>
    </citation>
    <scope>NUCLEOTIDE SEQUENCE [LARGE SCALE GENOMIC DNA]</scope>
    <source>
        <strain evidence="5 6">JCM 3307</strain>
    </source>
</reference>
<dbReference type="SUPFAM" id="SSF46785">
    <property type="entry name" value="Winged helix' DNA-binding domain"/>
    <property type="match status" value="1"/>
</dbReference>
<dbReference type="InterPro" id="IPR000524">
    <property type="entry name" value="Tscrpt_reg_HTH_GntR"/>
</dbReference>
<evidence type="ECO:0000256" key="1">
    <source>
        <dbReference type="ARBA" id="ARBA00023015"/>
    </source>
</evidence>
<dbReference type="Proteomes" id="UP001589608">
    <property type="component" value="Unassembled WGS sequence"/>
</dbReference>
<dbReference type="PANTHER" id="PTHR44846:SF1">
    <property type="entry name" value="MANNOSYL-D-GLYCERATE TRANSPORT_METABOLISM SYSTEM REPRESSOR MNGR-RELATED"/>
    <property type="match status" value="1"/>
</dbReference>
<dbReference type="SMART" id="SM00345">
    <property type="entry name" value="HTH_GNTR"/>
    <property type="match status" value="1"/>
</dbReference>
<dbReference type="PROSITE" id="PS50949">
    <property type="entry name" value="HTH_GNTR"/>
    <property type="match status" value="1"/>
</dbReference>
<keyword evidence="6" id="KW-1185">Reference proteome</keyword>
<dbReference type="Gene3D" id="1.10.10.10">
    <property type="entry name" value="Winged helix-like DNA-binding domain superfamily/Winged helix DNA-binding domain"/>
    <property type="match status" value="1"/>
</dbReference>
<sequence length="136" mass="15313">MMNSYEPLYLQLADLLRERIVNGVYPVGSPLPSEQALCNEHQQSRMTVRRALAVLRDEGLITKRRGAPSTIRPRAARKVLSLHGDQRLISRMPSRQERVLLSIDPGVPVLEVREIDGTKKLFAADEVEVVTTAQTR</sequence>
<keyword evidence="2" id="KW-0238">DNA-binding</keyword>
<dbReference type="Pfam" id="PF00392">
    <property type="entry name" value="GntR"/>
    <property type="match status" value="1"/>
</dbReference>
<comment type="caution">
    <text evidence="5">The sequence shown here is derived from an EMBL/GenBank/DDBJ whole genome shotgun (WGS) entry which is preliminary data.</text>
</comment>